<gene>
    <name evidence="3" type="ORF">LCGC14_0231970</name>
</gene>
<keyword evidence="1" id="KW-1133">Transmembrane helix</keyword>
<name>A0A0F9UEI9_9ZZZZ</name>
<dbReference type="EMBL" id="LAZR01000113">
    <property type="protein sequence ID" value="KKN90084.1"/>
    <property type="molecule type" value="Genomic_DNA"/>
</dbReference>
<feature type="domain" description="Tape measure protein N-terminal" evidence="2">
    <location>
        <begin position="234"/>
        <end position="423"/>
    </location>
</feature>
<evidence type="ECO:0000313" key="3">
    <source>
        <dbReference type="EMBL" id="KKN90084.1"/>
    </source>
</evidence>
<evidence type="ECO:0000259" key="2">
    <source>
        <dbReference type="Pfam" id="PF20155"/>
    </source>
</evidence>
<evidence type="ECO:0000256" key="1">
    <source>
        <dbReference type="SAM" id="Phobius"/>
    </source>
</evidence>
<reference evidence="3" key="1">
    <citation type="journal article" date="2015" name="Nature">
        <title>Complex archaea that bridge the gap between prokaryotes and eukaryotes.</title>
        <authorList>
            <person name="Spang A."/>
            <person name="Saw J.H."/>
            <person name="Jorgensen S.L."/>
            <person name="Zaremba-Niedzwiedzka K."/>
            <person name="Martijn J."/>
            <person name="Lind A.E."/>
            <person name="van Eijk R."/>
            <person name="Schleper C."/>
            <person name="Guy L."/>
            <person name="Ettema T.J."/>
        </authorList>
    </citation>
    <scope>NUCLEOTIDE SEQUENCE</scope>
</reference>
<dbReference type="InterPro" id="IPR013491">
    <property type="entry name" value="Tape_meas_N"/>
</dbReference>
<feature type="transmembrane region" description="Helical" evidence="1">
    <location>
        <begin position="214"/>
        <end position="235"/>
    </location>
</feature>
<proteinExistence type="predicted"/>
<dbReference type="NCBIfam" id="TIGR02675">
    <property type="entry name" value="tape_meas_nterm"/>
    <property type="match status" value="1"/>
</dbReference>
<accession>A0A0F9UEI9</accession>
<comment type="caution">
    <text evidence="3">The sequence shown here is derived from an EMBL/GenBank/DDBJ whole genome shotgun (WGS) entry which is preliminary data.</text>
</comment>
<keyword evidence="1" id="KW-0812">Transmembrane</keyword>
<sequence length="1267" mass="137900">MVTTLDELQLVLGANTKSLDKAAQTIRSVGTSMDRAADRIDKAVKKIEQGFRSVEKATKGAAVAQSSSTSKIRAQLLRQEKAVASAREQFLNMTASIKRAGQTDPSALGRISRSFKALEARMRSGAMSSRQFAEAQMKFRATLGRSRRSLADFRATQMGATAATVKGRGALGAFSSRFDEFGRAVRVIEGPLGGIAARFQTFGAAIKTVNLKMLAFIGIIAGMILGFVKLFPAIIRAHLELDKIRRTLKFATGSAALAGETFEFLREVTGRLGLNFVAAAEQFSKFAAAARGTSLEGEKVKEVFESVSMAATVLSLTADETAGVFRALQQMVSKGTVQAEELRGQLGERLPGAFILAAKAMGVTTRQLGKMLEQGEVLAEELLPKLSKLLKEVFGPDVIGASNSLRAAIEKLKNEWIFLLDATNAWTGASGLVKSVMNGISSTMKDMSDTINMSLLENKKFMELLPYELSKMLASMQRRLVQLKAADNPIKDWIVELFGGGTMKEAVAKFEAEILKLQKRIGELKKQGFVFEDMIDFEVDKLMRSFFDIRDELLENEKAIRDYNIGMKKLLDILARAPEVAHAAGMSLEELREGAERIRDAWIASLPPAIRYVEALEAMAKAEAKLSKIKRKELKVADPRAAFIASGMAELNDILKDIQFTAKELPAVLNMVSAWGVALADAFDAKALAKYNEELAKTEKRIAKMMSAFEGRLAAASGQATGTEKEQFIDKEIRRFMKGLDAATFTIRELEEAWDRAGIAALRSWNKKELLSYTEALEKARAKIEEFAGKELATTDPRQKAWNDAARQVASYFAKLELLPEQLALVGDLIRQAGNANAKAWDVKNLAAFIEELEKGRDRLAKMMSAFEGRLAAASGQATGTEKEQFIDKEIRKLLKGLDTTKFSIREMEEAWDRASVSANRSWSRKELDKYNTSLDKAVVSVDKLIAGFQAQIDTAGMTEREKAVHAAGLAAKAAAKDYVELGTEVERAARLSGDAWDAVRLDKIFDETRTPLEAFNIEMKELSRLSDEYSDTYGPALERAMKKLRVDLGKTDPVLKSISKGFGDLADGIVDAMNTSGSAMEKFANVVDSIFIDIQKAFLRMAIIKPLQEAIFDFGSSFWDSGSGGVQTELGPGAQMNSALGNVFNRGRVAAFAAGGVINTPTVFPMAKGAGLMGEAGPEAVMPLRRTSSGRLGVEMAGGGGSQVVTVNIIDNAGNDINAESSPDGRGGVRLDVVIDKAVANKIRSGGSTFRAIKDTFNTTVRTSRR</sequence>
<organism evidence="3">
    <name type="scientific">marine sediment metagenome</name>
    <dbReference type="NCBI Taxonomy" id="412755"/>
    <lineage>
        <taxon>unclassified sequences</taxon>
        <taxon>metagenomes</taxon>
        <taxon>ecological metagenomes</taxon>
    </lineage>
</organism>
<protein>
    <recommendedName>
        <fullName evidence="2">Tape measure protein N-terminal domain-containing protein</fullName>
    </recommendedName>
</protein>
<keyword evidence="1" id="KW-0472">Membrane</keyword>
<dbReference type="AlphaFoldDB" id="A0A0F9UEI9"/>
<dbReference type="Pfam" id="PF20155">
    <property type="entry name" value="TMP_3"/>
    <property type="match status" value="1"/>
</dbReference>